<evidence type="ECO:0008006" key="8">
    <source>
        <dbReference type="Google" id="ProtNLM"/>
    </source>
</evidence>
<evidence type="ECO:0000313" key="6">
    <source>
        <dbReference type="EnsemblMetazoa" id="ASTEI06900-PA"/>
    </source>
</evidence>
<dbReference type="VEuPathDB" id="VectorBase:ASTE007498"/>
<comment type="similarity">
    <text evidence="1">Belongs to the DNA mismatch repair MutL/HexB family.</text>
</comment>
<evidence type="ECO:0000256" key="3">
    <source>
        <dbReference type="SAM" id="MobiDB-lite"/>
    </source>
</evidence>
<keyword evidence="2" id="KW-0227">DNA damage</keyword>
<dbReference type="Gene3D" id="3.30.565.10">
    <property type="entry name" value="Histidine kinase-like ATPase, C-terminal domain"/>
    <property type="match status" value="1"/>
</dbReference>
<dbReference type="EnsemblMetazoa" id="ASTEI06900-RA">
    <property type="protein sequence ID" value="ASTEI06900-PA"/>
    <property type="gene ID" value="ASTEI06900"/>
</dbReference>
<evidence type="ECO:0000256" key="2">
    <source>
        <dbReference type="ARBA" id="ARBA00022763"/>
    </source>
</evidence>
<dbReference type="InterPro" id="IPR038973">
    <property type="entry name" value="MutL/Mlh/Pms-like"/>
</dbReference>
<feature type="domain" description="DNA mismatch repair protein S5" evidence="5">
    <location>
        <begin position="232"/>
        <end position="381"/>
    </location>
</feature>
<dbReference type="Gene3D" id="3.30.1540.20">
    <property type="entry name" value="MutL, C-terminal domain, dimerisation subdomain"/>
    <property type="match status" value="1"/>
</dbReference>
<dbReference type="InterPro" id="IPR002099">
    <property type="entry name" value="MutL/Mlh/PMS"/>
</dbReference>
<dbReference type="SUPFAM" id="SSF55874">
    <property type="entry name" value="ATPase domain of HSP90 chaperone/DNA topoisomerase II/histidine kinase"/>
    <property type="match status" value="1"/>
</dbReference>
<dbReference type="SMART" id="SM00853">
    <property type="entry name" value="MutL_C"/>
    <property type="match status" value="1"/>
</dbReference>
<evidence type="ECO:0000259" key="5">
    <source>
        <dbReference type="SMART" id="SM01340"/>
    </source>
</evidence>
<dbReference type="Gene3D" id="3.30.230.10">
    <property type="match status" value="1"/>
</dbReference>
<dbReference type="InterPro" id="IPR036890">
    <property type="entry name" value="HATPase_C_sf"/>
</dbReference>
<dbReference type="InterPro" id="IPR014790">
    <property type="entry name" value="MutL_C"/>
</dbReference>
<dbReference type="SUPFAM" id="SSF54211">
    <property type="entry name" value="Ribosomal protein S5 domain 2-like"/>
    <property type="match status" value="1"/>
</dbReference>
<dbReference type="CDD" id="cd03484">
    <property type="entry name" value="MutL_Trans_hPMS_2_like"/>
    <property type="match status" value="1"/>
</dbReference>
<dbReference type="PANTHER" id="PTHR10073">
    <property type="entry name" value="DNA MISMATCH REPAIR PROTEIN MLH, PMS, MUTL"/>
    <property type="match status" value="1"/>
</dbReference>
<dbReference type="AlphaFoldDB" id="A0A182YEL4"/>
<name>A0A182YEL4_ANOST</name>
<dbReference type="InterPro" id="IPR014762">
    <property type="entry name" value="DNA_mismatch_repair_CS"/>
</dbReference>
<dbReference type="SUPFAM" id="SSF118116">
    <property type="entry name" value="DNA mismatch repair protein MutL"/>
    <property type="match status" value="1"/>
</dbReference>
<feature type="domain" description="MutL C-terminal dimerisation" evidence="4">
    <location>
        <begin position="718"/>
        <end position="862"/>
    </location>
</feature>
<dbReference type="Proteomes" id="UP000076408">
    <property type="component" value="Unassembled WGS sequence"/>
</dbReference>
<dbReference type="STRING" id="30069.A0A182YEL4"/>
<protein>
    <recommendedName>
        <fullName evidence="8">DNA mismatch repair protein S5 domain-containing protein</fullName>
    </recommendedName>
</protein>
<dbReference type="GO" id="GO:0140664">
    <property type="term" value="F:ATP-dependent DNA damage sensor activity"/>
    <property type="evidence" value="ECO:0007669"/>
    <property type="project" value="InterPro"/>
</dbReference>
<proteinExistence type="inferred from homology"/>
<dbReference type="Pfam" id="PF08676">
    <property type="entry name" value="MutL_C"/>
    <property type="match status" value="1"/>
</dbReference>
<dbReference type="VEuPathDB" id="VectorBase:ASTEI06900"/>
<dbReference type="InterPro" id="IPR042121">
    <property type="entry name" value="MutL_C_regsub"/>
</dbReference>
<dbReference type="FunFam" id="3.30.1370.100:FF:000001">
    <property type="entry name" value="Mismatch repair endonuclease pms1, putative"/>
    <property type="match status" value="1"/>
</dbReference>
<dbReference type="GO" id="GO:0016887">
    <property type="term" value="F:ATP hydrolysis activity"/>
    <property type="evidence" value="ECO:0007669"/>
    <property type="project" value="InterPro"/>
</dbReference>
<dbReference type="FunFam" id="3.30.565.10:FF:000014">
    <property type="entry name" value="Mismatch repair endonuclease pms1, putative"/>
    <property type="match status" value="1"/>
</dbReference>
<dbReference type="GO" id="GO:0030983">
    <property type="term" value="F:mismatched DNA binding"/>
    <property type="evidence" value="ECO:0007669"/>
    <property type="project" value="InterPro"/>
</dbReference>
<dbReference type="InterPro" id="IPR020568">
    <property type="entry name" value="Ribosomal_Su5_D2-typ_SF"/>
</dbReference>
<feature type="region of interest" description="Disordered" evidence="3">
    <location>
        <begin position="476"/>
        <end position="504"/>
    </location>
</feature>
<dbReference type="InterPro" id="IPR037198">
    <property type="entry name" value="MutL_C_sf"/>
</dbReference>
<evidence type="ECO:0000313" key="7">
    <source>
        <dbReference type="Proteomes" id="UP000076408"/>
    </source>
</evidence>
<evidence type="ECO:0000259" key="4">
    <source>
        <dbReference type="SMART" id="SM00853"/>
    </source>
</evidence>
<dbReference type="VEuPathDB" id="VectorBase:ASTEI20_039086"/>
<accession>A0A182YEL4</accession>
<reference evidence="6" key="2">
    <citation type="submission" date="2020-05" db="UniProtKB">
        <authorList>
            <consortium name="EnsemblMetazoa"/>
        </authorList>
    </citation>
    <scope>IDENTIFICATION</scope>
    <source>
        <strain evidence="6">Indian</strain>
    </source>
</reference>
<feature type="compositionally biased region" description="Basic and acidic residues" evidence="3">
    <location>
        <begin position="495"/>
        <end position="504"/>
    </location>
</feature>
<dbReference type="CDD" id="cd16926">
    <property type="entry name" value="HATPase_MutL-MLH-PMS-like"/>
    <property type="match status" value="1"/>
</dbReference>
<dbReference type="SMART" id="SM01340">
    <property type="entry name" value="DNA_mis_repair"/>
    <property type="match status" value="1"/>
</dbReference>
<evidence type="ECO:0000256" key="1">
    <source>
        <dbReference type="ARBA" id="ARBA00006082"/>
    </source>
</evidence>
<reference evidence="7" key="1">
    <citation type="journal article" date="2014" name="Genome Biol.">
        <title>Genome analysis of a major urban malaria vector mosquito, Anopheles stephensi.</title>
        <authorList>
            <person name="Jiang X."/>
            <person name="Peery A."/>
            <person name="Hall A.B."/>
            <person name="Sharma A."/>
            <person name="Chen X.G."/>
            <person name="Waterhouse R.M."/>
            <person name="Komissarov A."/>
            <person name="Riehle M.M."/>
            <person name="Shouche Y."/>
            <person name="Sharakhova M.V."/>
            <person name="Lawson D."/>
            <person name="Pakpour N."/>
            <person name="Arensburger P."/>
            <person name="Davidson V.L."/>
            <person name="Eiglmeier K."/>
            <person name="Emrich S."/>
            <person name="George P."/>
            <person name="Kennedy R.C."/>
            <person name="Mane S.P."/>
            <person name="Maslen G."/>
            <person name="Oringanje C."/>
            <person name="Qi Y."/>
            <person name="Settlage R."/>
            <person name="Tojo M."/>
            <person name="Tubio J.M."/>
            <person name="Unger M.F."/>
            <person name="Wang B."/>
            <person name="Vernick K.D."/>
            <person name="Ribeiro J.M."/>
            <person name="James A.A."/>
            <person name="Michel K."/>
            <person name="Riehle M.A."/>
            <person name="Luckhart S."/>
            <person name="Sharakhov I.V."/>
            <person name="Tu Z."/>
        </authorList>
    </citation>
    <scope>NUCLEOTIDE SEQUENCE [LARGE SCALE GENOMIC DNA]</scope>
    <source>
        <strain evidence="7">Indian</strain>
    </source>
</reference>
<dbReference type="OMA" id="MRPRRMP"/>
<dbReference type="Gene3D" id="3.30.1370.100">
    <property type="entry name" value="MutL, C-terminal domain, regulatory subdomain"/>
    <property type="match status" value="1"/>
</dbReference>
<dbReference type="NCBIfam" id="TIGR00585">
    <property type="entry name" value="mutl"/>
    <property type="match status" value="1"/>
</dbReference>
<dbReference type="Pfam" id="PF01119">
    <property type="entry name" value="DNA_mis_repair"/>
    <property type="match status" value="1"/>
</dbReference>
<keyword evidence="7" id="KW-1185">Reference proteome</keyword>
<feature type="compositionally biased region" description="Low complexity" evidence="3">
    <location>
        <begin position="477"/>
        <end position="488"/>
    </location>
</feature>
<dbReference type="InterPro" id="IPR042120">
    <property type="entry name" value="MutL_C_dimsub"/>
</dbReference>
<feature type="region of interest" description="Disordered" evidence="3">
    <location>
        <begin position="402"/>
        <end position="425"/>
    </location>
</feature>
<dbReference type="GO" id="GO:0006298">
    <property type="term" value="P:mismatch repair"/>
    <property type="evidence" value="ECO:0007669"/>
    <property type="project" value="InterPro"/>
</dbReference>
<dbReference type="FunFam" id="3.30.230.10:FF:000070">
    <property type="entry name" value="mismatch repair endonuclease PMS2"/>
    <property type="match status" value="1"/>
</dbReference>
<dbReference type="PANTHER" id="PTHR10073:SF52">
    <property type="entry name" value="MISMATCH REPAIR ENDONUCLEASE PMS2"/>
    <property type="match status" value="1"/>
</dbReference>
<dbReference type="GO" id="GO:0005524">
    <property type="term" value="F:ATP binding"/>
    <property type="evidence" value="ECO:0007669"/>
    <property type="project" value="InterPro"/>
</dbReference>
<dbReference type="InterPro" id="IPR014721">
    <property type="entry name" value="Ribsml_uS5_D2-typ_fold_subgr"/>
</dbReference>
<organism evidence="6 7">
    <name type="scientific">Anopheles stephensi</name>
    <name type="common">Indo-Pakistan malaria mosquito</name>
    <dbReference type="NCBI Taxonomy" id="30069"/>
    <lineage>
        <taxon>Eukaryota</taxon>
        <taxon>Metazoa</taxon>
        <taxon>Ecdysozoa</taxon>
        <taxon>Arthropoda</taxon>
        <taxon>Hexapoda</taxon>
        <taxon>Insecta</taxon>
        <taxon>Pterygota</taxon>
        <taxon>Neoptera</taxon>
        <taxon>Endopterygota</taxon>
        <taxon>Diptera</taxon>
        <taxon>Nematocera</taxon>
        <taxon>Culicoidea</taxon>
        <taxon>Culicidae</taxon>
        <taxon>Anophelinae</taxon>
        <taxon>Anopheles</taxon>
    </lineage>
</organism>
<dbReference type="InterPro" id="IPR013507">
    <property type="entry name" value="DNA_mismatch_S5_2-like"/>
</dbReference>
<dbReference type="Pfam" id="PF13589">
    <property type="entry name" value="HATPase_c_3"/>
    <property type="match status" value="1"/>
</dbReference>
<sequence>MAEEAEPPMLPATTAESSKINAIDKETVHRICSGQVVLNLAIAVKELVENSLDAGATLIEVKLRGCGAELVEVSDNGSGVEEKNFEGLTAKYHTSKLKEFTDLESIETFGFRGEALSSLCALSDMIITTRHSTAPHATKLTLTNDGKIKTRAPCARSIGTTVSLTNLFATLPVRKKEFQRNIKREFLRMCQILQAYCLVSVGVRIICTNQMAKGGKSVIMSTPGSMRVLDNITALFGTKQTGELLQLVPSIGSNGKIQDLEASDFEESLALTQEEVDNFNLSRYTIEGYISSCAHGSGRSSKDRQFFFINSRPCEPKQISKLINDAYHRYNVHQQPFVFLNLMLDRSEVDVNLTPDKRQVLVNNEKILMLAIKKSIKKTFDGVPSSFKVQNLSETSRLLNISLPSDKDNDDDEEDGNGQANVSTTDKCTAGDMLFTFQPPKATAGSGCGKRKRSSTTNGGLQKMIDFLNVTKKAAQTSSVNDSSVTDSSFDEEEMRSTKQAKHEENPYDLTILKEPPCDRRSNEGDGKETLQVIRCTNRKSEELDGVDIPTAPKATTSSQESVTDLVSLMSCRSDGTDSGEPSSQTATMDGVEIKRESSSESIAFLSQFAAPIKRELSDTSVASSISTGPTILLDDELSDGDGVNDMHHRNQQQLSITLESLEQLIERERTLQTARCTEQATLTRLRFKSKINPTSNKDAESELQTEISKRDFGAMQIVGQFNLGFIIVRLGDDLFIVDQHATDEKYNFEDLQRTTVLQNQRLVVPQPLELTAVNEMILIDNLDIFEMNGFKFEVDGAAPTTRKVRLMAKPYSRNWEFGKEDIDELIFMLQDAPNTVCRPSRVRAMFASRACRKSVMIGRALSVREMERLIRHMGEIDQPWLRMPVQFLDFALALVNEQQLRRQILQVRIIVRRIVRIVLLDGQIPQCNLIIVATGRQYGGFFRVPLDGRYVVGVVFEGGHRCFRLELSQIPNMQHTVIATCRRNEKWS</sequence>
<dbReference type="PROSITE" id="PS00058">
    <property type="entry name" value="DNA_MISMATCH_REPAIR_1"/>
    <property type="match status" value="1"/>
</dbReference>
<dbReference type="GO" id="GO:0032389">
    <property type="term" value="C:MutLalpha complex"/>
    <property type="evidence" value="ECO:0007669"/>
    <property type="project" value="TreeGrafter"/>
</dbReference>